<evidence type="ECO:0000313" key="8">
    <source>
        <dbReference type="EMBL" id="VAW52880.1"/>
    </source>
</evidence>
<dbReference type="EMBL" id="UOFD01000053">
    <property type="protein sequence ID" value="VAW52880.1"/>
    <property type="molecule type" value="Genomic_DNA"/>
</dbReference>
<dbReference type="InterPro" id="IPR011295">
    <property type="entry name" value="UbiH"/>
</dbReference>
<reference evidence="8" key="1">
    <citation type="submission" date="2018-06" db="EMBL/GenBank/DDBJ databases">
        <authorList>
            <person name="Zhirakovskaya E."/>
        </authorList>
    </citation>
    <scope>NUCLEOTIDE SEQUENCE</scope>
</reference>
<evidence type="ECO:0000256" key="4">
    <source>
        <dbReference type="ARBA" id="ARBA00022827"/>
    </source>
</evidence>
<evidence type="ECO:0000256" key="2">
    <source>
        <dbReference type="ARBA" id="ARBA00005349"/>
    </source>
</evidence>
<proteinExistence type="inferred from homology"/>
<dbReference type="GO" id="GO:0006744">
    <property type="term" value="P:ubiquinone biosynthetic process"/>
    <property type="evidence" value="ECO:0007669"/>
    <property type="project" value="InterPro"/>
</dbReference>
<accession>A0A3B0WK41</accession>
<dbReference type="GO" id="GO:0008681">
    <property type="term" value="F:2-octaprenyl-6-methoxyphenol hydroxylase activity"/>
    <property type="evidence" value="ECO:0007669"/>
    <property type="project" value="InterPro"/>
</dbReference>
<dbReference type="InterPro" id="IPR051205">
    <property type="entry name" value="UbiH/COQ6_monooxygenase"/>
</dbReference>
<dbReference type="InterPro" id="IPR010971">
    <property type="entry name" value="UbiH/COQ6"/>
</dbReference>
<dbReference type="PANTHER" id="PTHR43876">
    <property type="entry name" value="UBIQUINONE BIOSYNTHESIS MONOOXYGENASE COQ6, MITOCHONDRIAL"/>
    <property type="match status" value="1"/>
</dbReference>
<name>A0A3B0WK41_9ZZZZ</name>
<evidence type="ECO:0000259" key="7">
    <source>
        <dbReference type="Pfam" id="PF01494"/>
    </source>
</evidence>
<evidence type="ECO:0000256" key="3">
    <source>
        <dbReference type="ARBA" id="ARBA00022630"/>
    </source>
</evidence>
<protein>
    <submittedName>
        <fullName evidence="8">2-polyprenyl-6-methoxyphenol hydroxylase</fullName>
    </submittedName>
</protein>
<dbReference type="InterPro" id="IPR036188">
    <property type="entry name" value="FAD/NAD-bd_sf"/>
</dbReference>
<organism evidence="8">
    <name type="scientific">hydrothermal vent metagenome</name>
    <dbReference type="NCBI Taxonomy" id="652676"/>
    <lineage>
        <taxon>unclassified sequences</taxon>
        <taxon>metagenomes</taxon>
        <taxon>ecological metagenomes</taxon>
    </lineage>
</organism>
<dbReference type="NCBIfam" id="NF004356">
    <property type="entry name" value="PRK05732.1"/>
    <property type="match status" value="1"/>
</dbReference>
<dbReference type="GO" id="GO:0071949">
    <property type="term" value="F:FAD binding"/>
    <property type="evidence" value="ECO:0007669"/>
    <property type="project" value="InterPro"/>
</dbReference>
<keyword evidence="4" id="KW-0274">FAD</keyword>
<dbReference type="NCBIfam" id="TIGR01988">
    <property type="entry name" value="Ubi-OHases"/>
    <property type="match status" value="1"/>
</dbReference>
<keyword evidence="5" id="KW-0560">Oxidoreductase</keyword>
<dbReference type="AlphaFoldDB" id="A0A3B0WK41"/>
<evidence type="ECO:0000256" key="6">
    <source>
        <dbReference type="ARBA" id="ARBA00023033"/>
    </source>
</evidence>
<evidence type="ECO:0000256" key="5">
    <source>
        <dbReference type="ARBA" id="ARBA00023002"/>
    </source>
</evidence>
<comment type="cofactor">
    <cofactor evidence="1">
        <name>FAD</name>
        <dbReference type="ChEBI" id="CHEBI:57692"/>
    </cofactor>
</comment>
<keyword evidence="6" id="KW-0503">Monooxygenase</keyword>
<dbReference type="SUPFAM" id="SSF51905">
    <property type="entry name" value="FAD/NAD(P)-binding domain"/>
    <property type="match status" value="1"/>
</dbReference>
<dbReference type="PRINTS" id="PR00420">
    <property type="entry name" value="RNGMNOXGNASE"/>
</dbReference>
<dbReference type="NCBIfam" id="TIGR01984">
    <property type="entry name" value="UbiH"/>
    <property type="match status" value="1"/>
</dbReference>
<dbReference type="InterPro" id="IPR002938">
    <property type="entry name" value="FAD-bd"/>
</dbReference>
<dbReference type="PANTHER" id="PTHR43876:SF8">
    <property type="entry name" value="2-OCTAPRENYL-6-METHOXYPHENOL HYDROXYLASE"/>
    <property type="match status" value="1"/>
</dbReference>
<evidence type="ECO:0000256" key="1">
    <source>
        <dbReference type="ARBA" id="ARBA00001974"/>
    </source>
</evidence>
<feature type="domain" description="FAD-binding" evidence="7">
    <location>
        <begin position="9"/>
        <end position="354"/>
    </location>
</feature>
<keyword evidence="3" id="KW-0285">Flavoprotein</keyword>
<sequence>MVNTTDNHFDVIIIGGGLAGASLACALKNTALKIAVIEAFELNTDSQPSYDDRTVALSYGSRCIFDAMGLWSSLAPHAEAINTIHISDRGHFGVSRLTSEQEGVEALGYVLENRDIGQQLYATIETSSNIHLFCPVELSALQQDEKKVSVDIQFEDRSQTLSGTLLVAADGNKSQVLQLLNIGSSRKDYAQSALITNITPGKKHNNVAYERFTESGPLAFLPMTKNRCSVVWTVNPEQADYLYALDETDFTAQLQQRFGFRLGQIKKVGKRQIYPLFLQSATQMVQGRVAIIGNAAHSVHPVAGQGFNLALRDVALLAELIVDKQRANADIDAPDMLQQYVAQREQDIKRVYRFTDVLVKTFSNSIAPLAHARSLGLLMVDVLPDLKHQLAMQSMGLNAGTGGRLSRLSRGLPL</sequence>
<gene>
    <name evidence="8" type="ORF">MNBD_GAMMA06-168</name>
</gene>
<dbReference type="Gene3D" id="3.50.50.60">
    <property type="entry name" value="FAD/NAD(P)-binding domain"/>
    <property type="match status" value="2"/>
</dbReference>
<comment type="similarity">
    <text evidence="2">Belongs to the UbiH/COQ6 family.</text>
</comment>
<dbReference type="Pfam" id="PF01494">
    <property type="entry name" value="FAD_binding_3"/>
    <property type="match status" value="1"/>
</dbReference>